<dbReference type="GO" id="GO:0005737">
    <property type="term" value="C:cytoplasm"/>
    <property type="evidence" value="ECO:0007669"/>
    <property type="project" value="UniProtKB-SubCell"/>
</dbReference>
<feature type="region of interest" description="Disordered" evidence="6">
    <location>
        <begin position="1"/>
        <end position="21"/>
    </location>
</feature>
<dbReference type="PANTHER" id="PTHR22826:SF106">
    <property type="entry name" value="TRIO, ISOFORM A"/>
    <property type="match status" value="1"/>
</dbReference>
<dbReference type="PROSITE" id="PS50835">
    <property type="entry name" value="IG_LIKE"/>
    <property type="match status" value="2"/>
</dbReference>
<keyword evidence="9" id="KW-1185">Reference proteome</keyword>
<protein>
    <recommendedName>
        <fullName evidence="7">Ig-like domain-containing protein</fullName>
    </recommendedName>
</protein>
<organism evidence="8 9">
    <name type="scientific">Paralvinella palmiformis</name>
    <dbReference type="NCBI Taxonomy" id="53620"/>
    <lineage>
        <taxon>Eukaryota</taxon>
        <taxon>Metazoa</taxon>
        <taxon>Spiralia</taxon>
        <taxon>Lophotrochozoa</taxon>
        <taxon>Annelida</taxon>
        <taxon>Polychaeta</taxon>
        <taxon>Sedentaria</taxon>
        <taxon>Canalipalpata</taxon>
        <taxon>Terebellida</taxon>
        <taxon>Terebelliformia</taxon>
        <taxon>Alvinellidae</taxon>
        <taxon>Paralvinella</taxon>
    </lineage>
</organism>
<feature type="domain" description="Ig-like" evidence="7">
    <location>
        <begin position="1296"/>
        <end position="1384"/>
    </location>
</feature>
<keyword evidence="3" id="KW-0344">Guanine-nucleotide releasing factor</keyword>
<dbReference type="FunFam" id="2.60.40.10:FF:000425">
    <property type="entry name" value="Myosin light chain kinase"/>
    <property type="match status" value="1"/>
</dbReference>
<proteinExistence type="predicted"/>
<dbReference type="InterPro" id="IPR051336">
    <property type="entry name" value="RhoGEF_Guanine_NuclExch_SF"/>
</dbReference>
<comment type="subcellular location">
    <subcellularLocation>
        <location evidence="1">Cytoplasm</location>
    </subcellularLocation>
</comment>
<comment type="caution">
    <text evidence="8">The sequence shown here is derived from an EMBL/GenBank/DDBJ whole genome shotgun (WGS) entry which is preliminary data.</text>
</comment>
<evidence type="ECO:0000313" key="9">
    <source>
        <dbReference type="Proteomes" id="UP001208570"/>
    </source>
</evidence>
<dbReference type="SMART" id="SM00408">
    <property type="entry name" value="IGc2"/>
    <property type="match status" value="2"/>
</dbReference>
<dbReference type="Pfam" id="PF25075">
    <property type="entry name" value="DUF7799"/>
    <property type="match status" value="1"/>
</dbReference>
<dbReference type="GO" id="GO:0005085">
    <property type="term" value="F:guanyl-nucleotide exchange factor activity"/>
    <property type="evidence" value="ECO:0007669"/>
    <property type="project" value="UniProtKB-KW"/>
</dbReference>
<dbReference type="InterPro" id="IPR003598">
    <property type="entry name" value="Ig_sub2"/>
</dbReference>
<dbReference type="InterPro" id="IPR013783">
    <property type="entry name" value="Ig-like_fold"/>
</dbReference>
<evidence type="ECO:0000256" key="3">
    <source>
        <dbReference type="ARBA" id="ARBA00022658"/>
    </source>
</evidence>
<name>A0AAD9NK60_9ANNE</name>
<dbReference type="CDD" id="cd00176">
    <property type="entry name" value="SPEC"/>
    <property type="match status" value="3"/>
</dbReference>
<evidence type="ECO:0000256" key="4">
    <source>
        <dbReference type="ARBA" id="ARBA00023319"/>
    </source>
</evidence>
<dbReference type="SMART" id="SM00150">
    <property type="entry name" value="SPEC"/>
    <property type="match status" value="7"/>
</dbReference>
<dbReference type="InterPro" id="IPR003599">
    <property type="entry name" value="Ig_sub"/>
</dbReference>
<evidence type="ECO:0000313" key="8">
    <source>
        <dbReference type="EMBL" id="KAK2170154.1"/>
    </source>
</evidence>
<evidence type="ECO:0000256" key="5">
    <source>
        <dbReference type="SAM" id="Coils"/>
    </source>
</evidence>
<dbReference type="Pfam" id="PF00435">
    <property type="entry name" value="Spectrin"/>
    <property type="match status" value="4"/>
</dbReference>
<dbReference type="Pfam" id="PF07679">
    <property type="entry name" value="I-set"/>
    <property type="match status" value="2"/>
</dbReference>
<feature type="coiled-coil region" evidence="5">
    <location>
        <begin position="285"/>
        <end position="312"/>
    </location>
</feature>
<accession>A0AAD9NK60</accession>
<dbReference type="InterPro" id="IPR013098">
    <property type="entry name" value="Ig_I-set"/>
</dbReference>
<evidence type="ECO:0000259" key="7">
    <source>
        <dbReference type="PROSITE" id="PS50835"/>
    </source>
</evidence>
<dbReference type="Pfam" id="PF25101">
    <property type="entry name" value="Spectrin_7"/>
    <property type="match status" value="1"/>
</dbReference>
<feature type="domain" description="Ig-like" evidence="7">
    <location>
        <begin position="1178"/>
        <end position="1266"/>
    </location>
</feature>
<dbReference type="InterPro" id="IPR056701">
    <property type="entry name" value="DUF7799"/>
</dbReference>
<dbReference type="InterPro" id="IPR058157">
    <property type="entry name" value="Spectrin_met"/>
</dbReference>
<dbReference type="InterPro" id="IPR036179">
    <property type="entry name" value="Ig-like_dom_sf"/>
</dbReference>
<dbReference type="GO" id="GO:0019898">
    <property type="term" value="C:extrinsic component of membrane"/>
    <property type="evidence" value="ECO:0007669"/>
    <property type="project" value="TreeGrafter"/>
</dbReference>
<sequence>MDQNYSDALSSEFSDLSDKHPSTTTISTVAVQAGKAKIVLAILRSHDWIRVRIQQMEPDLMDVGSTLEEAKALRREHDELLMKLNLKQKDVTELLTQADDLATQNKSYQEVYAAMAESLGEAWRDLNKQLEYRKMLLDQSIAFHESAQQFSYHMEAAQDKFSRLGPAHDVETARHILQQHQELKKNILEASMLTLQEGQTLLDRIRQMGMHADVQNRHATTAACYGIEHLLELLQDRRRRLEELWLERKIKLEQMLQLLLLDQEVNKVADWFHNIGDVYLEKKDLGESLAEVQRLQEQHVQFEHQAREIHETVLRLLRTADQLVHSAHHDAEGVRKRLLTVDEKCEDFMLRLDTRRKNLALAINFFSLAQTALLKLNEIEVQLTTTDLPRNSAALAEQHAYLSSAIVEVSTSALREGRILLERVGRENPGVQGIKQMVDLLQERCKKLEDMCKARYEAGEKSQAYNQFMDKYNNVSTWLSQIGQATLSSYRDMGTNLSSARDFLELHEKLEEDLRDKTSEMDDLMKAADTLASSGETEGAAAKKKIEGLRDQWNLVLTLTSQRIKLGMGYVIFHKKAQQLAIQMDALEQYLKIEKIDATQIPESSIKHKEVKYNEMSEHYSEVENKGRTFIDEAQRVKDDSHLETQRAVSVVEIIIHSFHERKFLITEYYEHWKVHVSTGKEFKTQWHQFIQDARKTIDWIMRIEDSFFPVIAAELGTSMDAAERYQQKLKDFLPTVKTIDWMMAEEKELFVPYIAGYLGKSLEDVKQIQAKLDRFAPTAKKAQVEVEGHLKTAELLSLKGDTKGQKDQIINELLKVHTRFQARIAEYQVLLNMTIGFYKNLDKLDKLIETTETEYRNAELPSDVTKAHLQLKEHDTNRVKVQKLIEFSHEEGEQIVVRVRQQDSEAVAKDEVQKVLQLTEGRRSQWEKAWEDQKSRLEHNLQICQFYFDLRQVHNELDELHRQLRARHGNYGSSLASVKMTSEAFKQFEMNVQVIEQKLQTFVSTAEVMIKNHPNESRRIRHEIDEAQKKWTAFHTSIGEYSGSLEKSTKFFEILEVCEGWINEAGQFLLQVGRKATECKSSADANALIDELEKFRTEGANEENQRLTDMEKIAVDLYGPVKGPNKMQFIVDRNQEILGSFLHAIDELAVLRDNLLKKEQILAEMESVVEKKAPKQPRFVIPLQNAEIREGQRFTFECRLECDTQSPKIEWYKDSMLINTPDYQTSFKDGLCMLTIEETFSEDSAKWTCKAITENGTAETSCMLKVKGLNKLSTLPHLPPLLFLHLETHKKIIPPDFSKHLSATDAPEGTQVVFECHVTGIPSPTISWYKDDASIDSSPEYVITQINGTCCLKIRKVTPEYSGRYTCKANNPGGESSSSAQLNVICKHHDLDRQKDKRTDC</sequence>
<keyword evidence="2" id="KW-0963">Cytoplasm</keyword>
<dbReference type="GO" id="GO:0045989">
    <property type="term" value="P:positive regulation of striated muscle contraction"/>
    <property type="evidence" value="ECO:0007669"/>
    <property type="project" value="UniProtKB-ARBA"/>
</dbReference>
<feature type="compositionally biased region" description="Polar residues" evidence="6">
    <location>
        <begin position="1"/>
        <end position="14"/>
    </location>
</feature>
<dbReference type="InterPro" id="IPR002017">
    <property type="entry name" value="Spectrin_repeat"/>
</dbReference>
<feature type="coiled-coil region" evidence="5">
    <location>
        <begin position="500"/>
        <end position="527"/>
    </location>
</feature>
<dbReference type="Proteomes" id="UP001208570">
    <property type="component" value="Unassembled WGS sequence"/>
</dbReference>
<dbReference type="Gene3D" id="2.60.40.10">
    <property type="entry name" value="Immunoglobulins"/>
    <property type="match status" value="2"/>
</dbReference>
<keyword evidence="4" id="KW-0393">Immunoglobulin domain</keyword>
<dbReference type="EMBL" id="JAODUP010000004">
    <property type="protein sequence ID" value="KAK2170154.1"/>
    <property type="molecule type" value="Genomic_DNA"/>
</dbReference>
<dbReference type="InterPro" id="IPR018159">
    <property type="entry name" value="Spectrin/alpha-actinin"/>
</dbReference>
<reference evidence="8" key="1">
    <citation type="journal article" date="2023" name="Mol. Biol. Evol.">
        <title>Third-Generation Sequencing Reveals the Adaptive Role of the Epigenome in Three Deep-Sea Polychaetes.</title>
        <authorList>
            <person name="Perez M."/>
            <person name="Aroh O."/>
            <person name="Sun Y."/>
            <person name="Lan Y."/>
            <person name="Juniper S.K."/>
            <person name="Young C.R."/>
            <person name="Angers B."/>
            <person name="Qian P.Y."/>
        </authorList>
    </citation>
    <scope>NUCLEOTIDE SEQUENCE</scope>
    <source>
        <strain evidence="8">P08H-3</strain>
    </source>
</reference>
<evidence type="ECO:0000256" key="2">
    <source>
        <dbReference type="ARBA" id="ARBA00022490"/>
    </source>
</evidence>
<dbReference type="Gene3D" id="1.20.58.60">
    <property type="match status" value="4"/>
</dbReference>
<dbReference type="FunFam" id="2.60.40.10:FF:000107">
    <property type="entry name" value="Myosin, light chain kinase a"/>
    <property type="match status" value="1"/>
</dbReference>
<evidence type="ECO:0000256" key="6">
    <source>
        <dbReference type="SAM" id="MobiDB-lite"/>
    </source>
</evidence>
<dbReference type="PANTHER" id="PTHR22826">
    <property type="entry name" value="RHO GUANINE EXCHANGE FACTOR-RELATED"/>
    <property type="match status" value="1"/>
</dbReference>
<dbReference type="SMART" id="SM00409">
    <property type="entry name" value="IG"/>
    <property type="match status" value="2"/>
</dbReference>
<gene>
    <name evidence="8" type="ORF">LSH36_4g16015</name>
</gene>
<dbReference type="InterPro" id="IPR007110">
    <property type="entry name" value="Ig-like_dom"/>
</dbReference>
<keyword evidence="5" id="KW-0175">Coiled coil</keyword>
<dbReference type="SUPFAM" id="SSF46966">
    <property type="entry name" value="Spectrin repeat"/>
    <property type="match status" value="6"/>
</dbReference>
<dbReference type="SUPFAM" id="SSF48726">
    <property type="entry name" value="Immunoglobulin"/>
    <property type="match status" value="2"/>
</dbReference>
<evidence type="ECO:0000256" key="1">
    <source>
        <dbReference type="ARBA" id="ARBA00004496"/>
    </source>
</evidence>
<dbReference type="GO" id="GO:0060298">
    <property type="term" value="P:positive regulation of sarcomere organization"/>
    <property type="evidence" value="ECO:0007669"/>
    <property type="project" value="UniProtKB-ARBA"/>
</dbReference>